<dbReference type="GO" id="GO:0005737">
    <property type="term" value="C:cytoplasm"/>
    <property type="evidence" value="ECO:0007669"/>
    <property type="project" value="UniProtKB-SubCell"/>
</dbReference>
<evidence type="ECO:0000256" key="3">
    <source>
        <dbReference type="ARBA" id="ARBA00018111"/>
    </source>
</evidence>
<evidence type="ECO:0000313" key="10">
    <source>
        <dbReference type="Proteomes" id="UP000222056"/>
    </source>
</evidence>
<dbReference type="RefSeq" id="WP_177169421.1">
    <property type="nucleotide sequence ID" value="NZ_FNWJ01000002.1"/>
</dbReference>
<dbReference type="Pfam" id="PF21982">
    <property type="entry name" value="RecX_HTH1"/>
    <property type="match status" value="1"/>
</dbReference>
<dbReference type="PANTHER" id="PTHR33602">
    <property type="entry name" value="REGULATORY PROTEIN RECX FAMILY PROTEIN"/>
    <property type="match status" value="1"/>
</dbReference>
<reference evidence="10" key="1">
    <citation type="submission" date="2016-10" db="EMBL/GenBank/DDBJ databases">
        <authorList>
            <person name="Varghese N."/>
            <person name="Submissions S."/>
        </authorList>
    </citation>
    <scope>NUCLEOTIDE SEQUENCE [LARGE SCALE GENOMIC DNA]</scope>
    <source>
        <strain evidence="10">ATCC 35263</strain>
    </source>
</reference>
<sequence>MSAEEAQKHHCGADDAESQARAIALRALARREHTVAELRALLARRRCAPSAIDAVIGQLEADGYLDDAGFARRFAADKIEFEGWGRDRIAYALRQRGVPEEHVEAALTARDYERELEAAITLLARRFAALSDARAQRRAWQFLARRGYASEVAYDAVRAVAKRRE</sequence>
<dbReference type="InterPro" id="IPR003783">
    <property type="entry name" value="Regulatory_RecX"/>
</dbReference>
<comment type="function">
    <text evidence="5">Modulates RecA activity.</text>
</comment>
<dbReference type="InterPro" id="IPR053926">
    <property type="entry name" value="RecX_HTH_1st"/>
</dbReference>
<evidence type="ECO:0000256" key="5">
    <source>
        <dbReference type="HAMAP-Rule" id="MF_01114"/>
    </source>
</evidence>
<dbReference type="Pfam" id="PF02631">
    <property type="entry name" value="RecX_HTH2"/>
    <property type="match status" value="1"/>
</dbReference>
<dbReference type="Pfam" id="PF21981">
    <property type="entry name" value="RecX_HTH3"/>
    <property type="match status" value="1"/>
</dbReference>
<evidence type="ECO:0000256" key="1">
    <source>
        <dbReference type="ARBA" id="ARBA00004496"/>
    </source>
</evidence>
<dbReference type="InterPro" id="IPR053924">
    <property type="entry name" value="RecX_HTH_2nd"/>
</dbReference>
<evidence type="ECO:0000256" key="2">
    <source>
        <dbReference type="ARBA" id="ARBA00009695"/>
    </source>
</evidence>
<feature type="domain" description="RecX second three-helical" evidence="6">
    <location>
        <begin position="66"/>
        <end position="107"/>
    </location>
</feature>
<feature type="domain" description="RecX third three-helical" evidence="7">
    <location>
        <begin position="114"/>
        <end position="157"/>
    </location>
</feature>
<dbReference type="Gene3D" id="1.10.10.10">
    <property type="entry name" value="Winged helix-like DNA-binding domain superfamily/Winged helix DNA-binding domain"/>
    <property type="match status" value="3"/>
</dbReference>
<evidence type="ECO:0000259" key="7">
    <source>
        <dbReference type="Pfam" id="PF21981"/>
    </source>
</evidence>
<dbReference type="HAMAP" id="MF_01114">
    <property type="entry name" value="RecX"/>
    <property type="match status" value="1"/>
</dbReference>
<dbReference type="STRING" id="29539.SAMN02745716_1628"/>
<evidence type="ECO:0000256" key="4">
    <source>
        <dbReference type="ARBA" id="ARBA00022490"/>
    </source>
</evidence>
<dbReference type="GO" id="GO:0006282">
    <property type="term" value="P:regulation of DNA repair"/>
    <property type="evidence" value="ECO:0007669"/>
    <property type="project" value="UniProtKB-UniRule"/>
</dbReference>
<proteinExistence type="inferred from homology"/>
<gene>
    <name evidence="5" type="primary">recX</name>
    <name evidence="9" type="ORF">SAMN02745716_1628</name>
</gene>
<evidence type="ECO:0000313" key="9">
    <source>
        <dbReference type="EMBL" id="SEH14422.1"/>
    </source>
</evidence>
<dbReference type="AlphaFoldDB" id="A0A1H6FVG2"/>
<dbReference type="EMBL" id="FNWJ01000002">
    <property type="protein sequence ID" value="SEH14422.1"/>
    <property type="molecule type" value="Genomic_DNA"/>
</dbReference>
<protein>
    <recommendedName>
        <fullName evidence="3 5">Regulatory protein RecX</fullName>
    </recommendedName>
</protein>
<evidence type="ECO:0000259" key="6">
    <source>
        <dbReference type="Pfam" id="PF02631"/>
    </source>
</evidence>
<feature type="domain" description="RecX first three-helical" evidence="8">
    <location>
        <begin position="20"/>
        <end position="59"/>
    </location>
</feature>
<dbReference type="InterPro" id="IPR053925">
    <property type="entry name" value="RecX_HTH_3rd"/>
</dbReference>
<keyword evidence="10" id="KW-1185">Reference proteome</keyword>
<keyword evidence="4 5" id="KW-0963">Cytoplasm</keyword>
<name>A0A1H6FVG2_THEAL</name>
<dbReference type="PANTHER" id="PTHR33602:SF1">
    <property type="entry name" value="REGULATORY PROTEIN RECX FAMILY PROTEIN"/>
    <property type="match status" value="1"/>
</dbReference>
<organism evidence="9 10">
    <name type="scientific">Thermoleophilum album</name>
    <dbReference type="NCBI Taxonomy" id="29539"/>
    <lineage>
        <taxon>Bacteria</taxon>
        <taxon>Bacillati</taxon>
        <taxon>Actinomycetota</taxon>
        <taxon>Thermoleophilia</taxon>
        <taxon>Thermoleophilales</taxon>
        <taxon>Thermoleophilaceae</taxon>
        <taxon>Thermoleophilum</taxon>
    </lineage>
</organism>
<comment type="similarity">
    <text evidence="2 5">Belongs to the RecX family.</text>
</comment>
<dbReference type="InterPro" id="IPR036388">
    <property type="entry name" value="WH-like_DNA-bd_sf"/>
</dbReference>
<accession>A0A1H6FVG2</accession>
<evidence type="ECO:0000259" key="8">
    <source>
        <dbReference type="Pfam" id="PF21982"/>
    </source>
</evidence>
<comment type="subcellular location">
    <subcellularLocation>
        <location evidence="1 5">Cytoplasm</location>
    </subcellularLocation>
</comment>
<dbReference type="Proteomes" id="UP000222056">
    <property type="component" value="Unassembled WGS sequence"/>
</dbReference>